<name>A0A0F9GBT0_9ZZZZ</name>
<proteinExistence type="predicted"/>
<dbReference type="EMBL" id="LAZR01018493">
    <property type="protein sequence ID" value="KKL96203.1"/>
    <property type="molecule type" value="Genomic_DNA"/>
</dbReference>
<gene>
    <name evidence="2" type="ORF">LCGC14_1846810</name>
</gene>
<feature type="region of interest" description="Disordered" evidence="1">
    <location>
        <begin position="106"/>
        <end position="129"/>
    </location>
</feature>
<comment type="caution">
    <text evidence="2">The sequence shown here is derived from an EMBL/GenBank/DDBJ whole genome shotgun (WGS) entry which is preliminary data.</text>
</comment>
<organism evidence="2">
    <name type="scientific">marine sediment metagenome</name>
    <dbReference type="NCBI Taxonomy" id="412755"/>
    <lineage>
        <taxon>unclassified sequences</taxon>
        <taxon>metagenomes</taxon>
        <taxon>ecological metagenomes</taxon>
    </lineage>
</organism>
<protein>
    <submittedName>
        <fullName evidence="2">Uncharacterized protein</fullName>
    </submittedName>
</protein>
<evidence type="ECO:0000256" key="1">
    <source>
        <dbReference type="SAM" id="MobiDB-lite"/>
    </source>
</evidence>
<dbReference type="AlphaFoldDB" id="A0A0F9GBT0"/>
<sequence>MGDEMHLAIVGADCPHLVVGEYADARMWTVRLVALGPPSLRDGIGHVFFLCPGAQVLGVHTPWMIAAVHDYLAVRDQPVVQCPRDAMSRQDRPLAAYPELAVAGTADSAAPRPAPIGNLGQTPKPYIDW</sequence>
<accession>A0A0F9GBT0</accession>
<reference evidence="2" key="1">
    <citation type="journal article" date="2015" name="Nature">
        <title>Complex archaea that bridge the gap between prokaryotes and eukaryotes.</title>
        <authorList>
            <person name="Spang A."/>
            <person name="Saw J.H."/>
            <person name="Jorgensen S.L."/>
            <person name="Zaremba-Niedzwiedzka K."/>
            <person name="Martijn J."/>
            <person name="Lind A.E."/>
            <person name="van Eijk R."/>
            <person name="Schleper C."/>
            <person name="Guy L."/>
            <person name="Ettema T.J."/>
        </authorList>
    </citation>
    <scope>NUCLEOTIDE SEQUENCE</scope>
</reference>
<evidence type="ECO:0000313" key="2">
    <source>
        <dbReference type="EMBL" id="KKL96203.1"/>
    </source>
</evidence>